<organism evidence="1 2">
    <name type="scientific">Microcella alkaliphila</name>
    <dbReference type="NCBI Taxonomy" id="279828"/>
    <lineage>
        <taxon>Bacteria</taxon>
        <taxon>Bacillati</taxon>
        <taxon>Actinomycetota</taxon>
        <taxon>Actinomycetes</taxon>
        <taxon>Micrococcales</taxon>
        <taxon>Microbacteriaceae</taxon>
        <taxon>Microcella</taxon>
    </lineage>
</organism>
<evidence type="ECO:0000313" key="2">
    <source>
        <dbReference type="Proteomes" id="UP000292408"/>
    </source>
</evidence>
<sequence length="216" mass="23198">MPAWLLGIGLPSRPMRIGAYIDGFNLYYGGRGVSGASNASGQREQDVYLRALTQSGSVDRMSFGNYVVRIATAPLATAGRNGKPIVTHPRWPLMVQDGAQVDAPAGRFMASGARREEKGSDVNVASHMLIDVMSGDVDAVVVVSNDSDLAFPISFVRGRVPLGLVNPTRGYLAGKLAGDPGEGAGQHWWHQLTAEDWRAHQLPARVGHRVTEPVAW</sequence>
<dbReference type="EMBL" id="SGXT01000011">
    <property type="protein sequence ID" value="RZT64371.1"/>
    <property type="molecule type" value="Genomic_DNA"/>
</dbReference>
<gene>
    <name evidence="1" type="ORF">EV140_0618</name>
</gene>
<dbReference type="Proteomes" id="UP000292408">
    <property type="component" value="Unassembled WGS sequence"/>
</dbReference>
<accession>A0A4Q7TTR3</accession>
<comment type="caution">
    <text evidence="1">The sequence shown here is derived from an EMBL/GenBank/DDBJ whole genome shotgun (WGS) entry which is preliminary data.</text>
</comment>
<dbReference type="CDD" id="cd18722">
    <property type="entry name" value="PIN_NicB-like"/>
    <property type="match status" value="1"/>
</dbReference>
<name>A0A4Q7TTR3_9MICO</name>
<keyword evidence="2" id="KW-1185">Reference proteome</keyword>
<dbReference type="AlphaFoldDB" id="A0A4Q7TTR3"/>
<protein>
    <submittedName>
        <fullName evidence="1">NYN domain-containing protein</fullName>
    </submittedName>
</protein>
<dbReference type="Gene3D" id="3.40.50.1010">
    <property type="entry name" value="5'-nuclease"/>
    <property type="match status" value="1"/>
</dbReference>
<reference evidence="1 2" key="1">
    <citation type="journal article" date="2015" name="Stand. Genomic Sci.">
        <title>Genomic Encyclopedia of Bacterial and Archaeal Type Strains, Phase III: the genomes of soil and plant-associated and newly described type strains.</title>
        <authorList>
            <person name="Whitman W.B."/>
            <person name="Woyke T."/>
            <person name="Klenk H.P."/>
            <person name="Zhou Y."/>
            <person name="Lilburn T.G."/>
            <person name="Beck B.J."/>
            <person name="De Vos P."/>
            <person name="Vandamme P."/>
            <person name="Eisen J.A."/>
            <person name="Garrity G."/>
            <person name="Hugenholtz P."/>
            <person name="Kyrpides N.C."/>
        </authorList>
    </citation>
    <scope>NUCLEOTIDE SEQUENCE [LARGE SCALE GENOMIC DNA]</scope>
    <source>
        <strain evidence="1 2">AC4r</strain>
    </source>
</reference>
<proteinExistence type="predicted"/>
<evidence type="ECO:0000313" key="1">
    <source>
        <dbReference type="EMBL" id="RZT64371.1"/>
    </source>
</evidence>